<organism evidence="2 3">
    <name type="scientific">Priestia megaterium (strain DSM 319 / IMG 1521)</name>
    <name type="common">Bacillus megaterium</name>
    <dbReference type="NCBI Taxonomy" id="592022"/>
    <lineage>
        <taxon>Bacteria</taxon>
        <taxon>Bacillati</taxon>
        <taxon>Bacillota</taxon>
        <taxon>Bacilli</taxon>
        <taxon>Bacillales</taxon>
        <taxon>Bacillaceae</taxon>
        <taxon>Priestia</taxon>
    </lineage>
</organism>
<dbReference type="KEGG" id="bmd:BMD_1119"/>
<dbReference type="EMBL" id="CP001982">
    <property type="protein sequence ID" value="ADF37980.1"/>
    <property type="molecule type" value="Genomic_DNA"/>
</dbReference>
<dbReference type="InterPro" id="IPR001296">
    <property type="entry name" value="Glyco_trans_1"/>
</dbReference>
<dbReference type="CAZy" id="GT4">
    <property type="family name" value="Glycosyltransferase Family 4"/>
</dbReference>
<accession>D5DBJ8</accession>
<feature type="domain" description="Glycosyl transferase family 1" evidence="1">
    <location>
        <begin position="99"/>
        <end position="241"/>
    </location>
</feature>
<dbReference type="AlphaFoldDB" id="D5DBJ8"/>
<gene>
    <name evidence="2" type="ordered locus">BMD_1119</name>
</gene>
<sequence>MHSTFAGVFTRLLLIFKRKRPLVVYCSHGWSFTMDIPRWKKNVFGIIERLLAIKTDLIINISKNELNNSLFYKLPLNKSVVIYNGIKNKKSLSVSELPKLKLESSKINLLFIGRFDKQKGLDILIDFFSKNEFSNIKLYLIGDSVLNNSVLNLPNNMVSIGWVDNDMIDSYYEMFDAVIVPSRWEGFGLVAIEAMRNKKALLVSDRGALPEIVKDGLNGYIFNIDNYDELKSTLLKVSKEELMLMGQRGYDLYLDNFTSEKMNREIINQYSLLAKKKKHI</sequence>
<dbReference type="HOGENOM" id="CLU_009583_0_1_9"/>
<evidence type="ECO:0000313" key="3">
    <source>
        <dbReference type="Proteomes" id="UP000002365"/>
    </source>
</evidence>
<dbReference type="SUPFAM" id="SSF53756">
    <property type="entry name" value="UDP-Glycosyltransferase/glycogen phosphorylase"/>
    <property type="match status" value="1"/>
</dbReference>
<name>D5DBJ8_PRIM3</name>
<dbReference type="Pfam" id="PF00534">
    <property type="entry name" value="Glycos_transf_1"/>
    <property type="match status" value="1"/>
</dbReference>
<keyword evidence="2" id="KW-0808">Transferase</keyword>
<dbReference type="PANTHER" id="PTHR12526:SF630">
    <property type="entry name" value="GLYCOSYLTRANSFERASE"/>
    <property type="match status" value="1"/>
</dbReference>
<evidence type="ECO:0000313" key="2">
    <source>
        <dbReference type="EMBL" id="ADF37980.1"/>
    </source>
</evidence>
<dbReference type="Gene3D" id="3.40.50.2000">
    <property type="entry name" value="Glycogen Phosphorylase B"/>
    <property type="match status" value="2"/>
</dbReference>
<dbReference type="PANTHER" id="PTHR12526">
    <property type="entry name" value="GLYCOSYLTRANSFERASE"/>
    <property type="match status" value="1"/>
</dbReference>
<evidence type="ECO:0000259" key="1">
    <source>
        <dbReference type="Pfam" id="PF00534"/>
    </source>
</evidence>
<proteinExistence type="predicted"/>
<protein>
    <submittedName>
        <fullName evidence="2">Glycosyl transferase, group 1</fullName>
    </submittedName>
</protein>
<dbReference type="Proteomes" id="UP000002365">
    <property type="component" value="Chromosome"/>
</dbReference>
<dbReference type="GO" id="GO:0016757">
    <property type="term" value="F:glycosyltransferase activity"/>
    <property type="evidence" value="ECO:0007669"/>
    <property type="project" value="InterPro"/>
</dbReference>
<reference evidence="2 3" key="1">
    <citation type="journal article" date="2011" name="J. Bacteriol.">
        <title>Genome sequences of the biotechnologically important Bacillus megaterium strains QM B1551 and DSM319.</title>
        <authorList>
            <person name="Eppinger M."/>
            <person name="Bunk B."/>
            <person name="Johns M.A."/>
            <person name="Edirisinghe J.N."/>
            <person name="Kutumbaka K.K."/>
            <person name="Koenig S.S."/>
            <person name="Huot Creasy H."/>
            <person name="Rosovitz M.J."/>
            <person name="Riley D.R."/>
            <person name="Daugherty S."/>
            <person name="Martin M."/>
            <person name="Elbourne L.D."/>
            <person name="Paulsen I."/>
            <person name="Biedendieck R."/>
            <person name="Braun C."/>
            <person name="Grayburn S."/>
            <person name="Dhingra S."/>
            <person name="Lukyanchuk V."/>
            <person name="Ball B."/>
            <person name="Ul-Qamar R."/>
            <person name="Seibel J."/>
            <person name="Bremer E."/>
            <person name="Jahn D."/>
            <person name="Ravel J."/>
            <person name="Vary P.S."/>
        </authorList>
    </citation>
    <scope>NUCLEOTIDE SEQUENCE [LARGE SCALE GENOMIC DNA]</scope>
    <source>
        <strain evidence="3">DSM 319 / IMG 1521</strain>
    </source>
</reference>